<sequence>MSDMEPARENGAEGTAEDLDEVVAVTPDPQPRPDAERPDADEVITLGYN</sequence>
<protein>
    <submittedName>
        <fullName evidence="2">Uncharacterized protein</fullName>
    </submittedName>
</protein>
<dbReference type="AlphaFoldDB" id="A0A917JWC5"/>
<feature type="compositionally biased region" description="Basic and acidic residues" evidence="1">
    <location>
        <begin position="1"/>
        <end position="11"/>
    </location>
</feature>
<gene>
    <name evidence="2" type="ORF">GCM10011581_28250</name>
</gene>
<reference evidence="2 3" key="1">
    <citation type="journal article" date="2014" name="Int. J. Syst. Evol. Microbiol.">
        <title>Complete genome sequence of Corynebacterium casei LMG S-19264T (=DSM 44701T), isolated from a smear-ripened cheese.</title>
        <authorList>
            <consortium name="US DOE Joint Genome Institute (JGI-PGF)"/>
            <person name="Walter F."/>
            <person name="Albersmeier A."/>
            <person name="Kalinowski J."/>
            <person name="Ruckert C."/>
        </authorList>
    </citation>
    <scope>NUCLEOTIDE SEQUENCE [LARGE SCALE GENOMIC DNA]</scope>
    <source>
        <strain evidence="2 3">CGMCC 4.7206</strain>
    </source>
</reference>
<comment type="caution">
    <text evidence="2">The sequence shown here is derived from an EMBL/GenBank/DDBJ whole genome shotgun (WGS) entry which is preliminary data.</text>
</comment>
<dbReference type="Proteomes" id="UP000597989">
    <property type="component" value="Unassembled WGS sequence"/>
</dbReference>
<proteinExistence type="predicted"/>
<evidence type="ECO:0000256" key="1">
    <source>
        <dbReference type="SAM" id="MobiDB-lite"/>
    </source>
</evidence>
<name>A0A917JWC5_9PSEU</name>
<evidence type="ECO:0000313" key="2">
    <source>
        <dbReference type="EMBL" id="GGI89518.1"/>
    </source>
</evidence>
<dbReference type="EMBL" id="BMMT01000009">
    <property type="protein sequence ID" value="GGI89518.1"/>
    <property type="molecule type" value="Genomic_DNA"/>
</dbReference>
<feature type="region of interest" description="Disordered" evidence="1">
    <location>
        <begin position="1"/>
        <end position="49"/>
    </location>
</feature>
<evidence type="ECO:0000313" key="3">
    <source>
        <dbReference type="Proteomes" id="UP000597989"/>
    </source>
</evidence>
<organism evidence="2 3">
    <name type="scientific">Saccharopolyspora thermophila</name>
    <dbReference type="NCBI Taxonomy" id="89367"/>
    <lineage>
        <taxon>Bacteria</taxon>
        <taxon>Bacillati</taxon>
        <taxon>Actinomycetota</taxon>
        <taxon>Actinomycetes</taxon>
        <taxon>Pseudonocardiales</taxon>
        <taxon>Pseudonocardiaceae</taxon>
        <taxon>Saccharopolyspora</taxon>
    </lineage>
</organism>
<accession>A0A917JWC5</accession>
<feature type="compositionally biased region" description="Basic and acidic residues" evidence="1">
    <location>
        <begin position="31"/>
        <end position="40"/>
    </location>
</feature>